<organism evidence="3 4">
    <name type="scientific">Candidatus Fervidibacter japonicus</name>
    <dbReference type="NCBI Taxonomy" id="2035412"/>
    <lineage>
        <taxon>Bacteria</taxon>
        <taxon>Candidatus Fervidibacterota</taxon>
        <taxon>Candidatus Fervidibacter</taxon>
    </lineage>
</organism>
<evidence type="ECO:0000313" key="3">
    <source>
        <dbReference type="EMBL" id="GBC99334.1"/>
    </source>
</evidence>
<keyword evidence="1" id="KW-0489">Methyltransferase</keyword>
<dbReference type="EMBL" id="BEHT01000025">
    <property type="protein sequence ID" value="GBC99334.1"/>
    <property type="molecule type" value="Genomic_DNA"/>
</dbReference>
<accession>A0A2H5XDT7</accession>
<reference evidence="4" key="1">
    <citation type="submission" date="2017-09" db="EMBL/GenBank/DDBJ databases">
        <title>Metaegenomics of thermophilic ammonia-oxidizing enrichment culture.</title>
        <authorList>
            <person name="Kato S."/>
            <person name="Suzuki K."/>
        </authorList>
    </citation>
    <scope>NUCLEOTIDE SEQUENCE [LARGE SCALE GENOMIC DNA]</scope>
</reference>
<sequence length="978" mass="110203">MTDTMLTVNRMRTEGFRQEVLNVKLAELLAQRGLVALPEQRLPQALPDVLVVFRGLRLNIEGEISDQVGAERKAWGKASHRVERDIAHIAVALLYPPHLRREPLENLLHALERTTLKFAVCIPPIPETPRWLEGDIDTLCQVLQTACEQLASEDAVQKAATFLREAIQFPSLEMLASGVSVDRVAYPLGIPPESVSKKKSRQAIAVAQIASLVLANAMLFQEELAQVDHRVKRLQQCLEAKNLYDELSEVWQFILHEINYHAVFDIARKVLLELHNIPQINAALRHCAEKVLEVVKMRVATRHDVAGRLYHLLLGDIAKPLGTYYTSVPAATLLLRLAVDPDRWQIAWQDINAVGKLRVADFACGTGTLLMAALQAVLDNFLRVAWRNGDDLPSQRRQLLKRLLEEGLWGMDVLQSAVHLTATALTLPVPEVTVKGMNLYALDLGVGSEEKRLGSLDLIRGTAQVTVALRPFPATRAKGKRVTETRPQQVQLPLPQNGFDLVCMNPPFTRSTGGNLLFGSLAPKEREALQRELQRLIQNERLLASATAGLASVFVVLADRYLKEGGRLALVLPKALLSGVEWERTRKLLMQRYVVEFVVVSHDPQRWNFSENTDLSEVLLVARKVAGNERPKNNPTRRHNPCLPLDDESEMLDKTLCVNLWRNPRNSIEAFFVAEPMRRHEVPHLDKGVAHLWVSDEKFGEAFALDWDEFCRLDHWLLPVAYAQSDLIRQLLSLTSQDKLPLCPLRELGELGPQRRDIWDAFEPVNAPPGYPALWGHDATKVTTMQQQPNAYLLPLGVPRKGRPLRDAKLLWSRAGRVLIAERMWLKTQRLPAVLLPEPVLSNVWWPFQLHEKLGEDAAKALVLWLNSTMGVFLFVANRVETRGAWVTFKKPTLHAMPVLDVRKLTRRQRQRLAQAFDQLADKPLQPLSQLASDSARKAIDDAVCAALGLPDITPLRASLAREPIFTLQPLQQKYIRK</sequence>
<evidence type="ECO:0000313" key="4">
    <source>
        <dbReference type="Proteomes" id="UP000236173"/>
    </source>
</evidence>
<keyword evidence="2" id="KW-0808">Transferase</keyword>
<proteinExistence type="predicted"/>
<comment type="caution">
    <text evidence="3">The sequence shown here is derived from an EMBL/GenBank/DDBJ whole genome shotgun (WGS) entry which is preliminary data.</text>
</comment>
<dbReference type="PANTHER" id="PTHR33841:SF4">
    <property type="entry name" value="RESTRICTION MODIFICATION SYSTEM DNA SPECIFICITY DOMAIN"/>
    <property type="match status" value="1"/>
</dbReference>
<name>A0A2H5XDT7_9BACT</name>
<dbReference type="Proteomes" id="UP000236173">
    <property type="component" value="Unassembled WGS sequence"/>
</dbReference>
<dbReference type="GO" id="GO:0032259">
    <property type="term" value="P:methylation"/>
    <property type="evidence" value="ECO:0007669"/>
    <property type="project" value="UniProtKB-KW"/>
</dbReference>
<evidence type="ECO:0000256" key="1">
    <source>
        <dbReference type="ARBA" id="ARBA00022603"/>
    </source>
</evidence>
<dbReference type="PRINTS" id="PR00507">
    <property type="entry name" value="N12N6MTFRASE"/>
</dbReference>
<dbReference type="Gene3D" id="3.40.50.150">
    <property type="entry name" value="Vaccinia Virus protein VP39"/>
    <property type="match status" value="1"/>
</dbReference>
<gene>
    <name evidence="3" type="ORF">HRbin17_01856</name>
</gene>
<dbReference type="AlphaFoldDB" id="A0A2H5XDT7"/>
<dbReference type="InterPro" id="IPR029063">
    <property type="entry name" value="SAM-dependent_MTases_sf"/>
</dbReference>
<dbReference type="InterPro" id="IPR050953">
    <property type="entry name" value="N4_N6_ade-DNA_methylase"/>
</dbReference>
<evidence type="ECO:0000256" key="2">
    <source>
        <dbReference type="ARBA" id="ARBA00022679"/>
    </source>
</evidence>
<dbReference type="SUPFAM" id="SSF53335">
    <property type="entry name" value="S-adenosyl-L-methionine-dependent methyltransferases"/>
    <property type="match status" value="1"/>
</dbReference>
<evidence type="ECO:0008006" key="5">
    <source>
        <dbReference type="Google" id="ProtNLM"/>
    </source>
</evidence>
<protein>
    <recommendedName>
        <fullName evidence="5">Site-specific DNA-methyltransferase (adenine-specific)</fullName>
    </recommendedName>
</protein>
<dbReference type="PANTHER" id="PTHR33841">
    <property type="entry name" value="DNA METHYLTRANSFERASE YEEA-RELATED"/>
    <property type="match status" value="1"/>
</dbReference>
<dbReference type="GO" id="GO:0008168">
    <property type="term" value="F:methyltransferase activity"/>
    <property type="evidence" value="ECO:0007669"/>
    <property type="project" value="UniProtKB-KW"/>
</dbReference>